<dbReference type="GO" id="GO:0005634">
    <property type="term" value="C:nucleus"/>
    <property type="evidence" value="ECO:0007669"/>
    <property type="project" value="TreeGrafter"/>
</dbReference>
<dbReference type="OrthoDB" id="271595at2759"/>
<evidence type="ECO:0000313" key="6">
    <source>
        <dbReference type="Proteomes" id="UP000669133"/>
    </source>
</evidence>
<dbReference type="CDD" id="cd02440">
    <property type="entry name" value="AdoMet_MTases"/>
    <property type="match status" value="1"/>
</dbReference>
<reference evidence="5 6" key="1">
    <citation type="submission" date="2020-12" db="EMBL/GenBank/DDBJ databases">
        <title>Effect of drift, selection, and recombination on the evolution of hybrid genomes in Candida yeast pathogens.</title>
        <authorList>
            <person name="Mixao V."/>
            <person name="Ksiezopolska E."/>
            <person name="Saus E."/>
            <person name="Boekhout T."/>
            <person name="Gacser A."/>
            <person name="Gabaldon T."/>
        </authorList>
    </citation>
    <scope>NUCLEOTIDE SEQUENCE [LARGE SCALE GENOMIC DNA]</scope>
    <source>
        <strain evidence="5 6">BP57</strain>
    </source>
</reference>
<dbReference type="GO" id="GO:0002098">
    <property type="term" value="P:tRNA wobble uridine modification"/>
    <property type="evidence" value="ECO:0007669"/>
    <property type="project" value="TreeGrafter"/>
</dbReference>
<dbReference type="GeneID" id="93652585"/>
<dbReference type="GO" id="GO:0030488">
    <property type="term" value="P:tRNA methylation"/>
    <property type="evidence" value="ECO:0007669"/>
    <property type="project" value="TreeGrafter"/>
</dbReference>
<gene>
    <name evidence="5" type="ORF">I9W82_003956</name>
</gene>
<dbReference type="GO" id="GO:0005737">
    <property type="term" value="C:cytoplasm"/>
    <property type="evidence" value="ECO:0007669"/>
    <property type="project" value="TreeGrafter"/>
</dbReference>
<keyword evidence="6" id="KW-1185">Reference proteome</keyword>
<dbReference type="EMBL" id="JAEOAQ010000005">
    <property type="protein sequence ID" value="KAG5418428.1"/>
    <property type="molecule type" value="Genomic_DNA"/>
</dbReference>
<dbReference type="GO" id="GO:0106335">
    <property type="term" value="F:tRNA (5-carboxymethyluridine(34)-5-O)-methyltransferase activity"/>
    <property type="evidence" value="ECO:0007669"/>
    <property type="project" value="TreeGrafter"/>
</dbReference>
<dbReference type="Proteomes" id="UP000669133">
    <property type="component" value="Unassembled WGS sequence"/>
</dbReference>
<feature type="region of interest" description="Disordered" evidence="3">
    <location>
        <begin position="190"/>
        <end position="213"/>
    </location>
</feature>
<proteinExistence type="predicted"/>
<comment type="caution">
    <text evidence="5">The sequence shown here is derived from an EMBL/GenBank/DDBJ whole genome shotgun (WGS) entry which is preliminary data.</text>
</comment>
<evidence type="ECO:0000256" key="1">
    <source>
        <dbReference type="ARBA" id="ARBA00022603"/>
    </source>
</evidence>
<protein>
    <submittedName>
        <fullName evidence="5">TRM9</fullName>
    </submittedName>
</protein>
<dbReference type="FunFam" id="3.40.50.150:FF:000219">
    <property type="entry name" value="tRNA (Carboxymethyluridine(34)-5-O)-methyltransferase"/>
    <property type="match status" value="1"/>
</dbReference>
<accession>A0A8H7ZG50</accession>
<evidence type="ECO:0000256" key="2">
    <source>
        <dbReference type="ARBA" id="ARBA00022679"/>
    </source>
</evidence>
<dbReference type="InterPro" id="IPR013216">
    <property type="entry name" value="Methyltransf_11"/>
</dbReference>
<evidence type="ECO:0000256" key="3">
    <source>
        <dbReference type="SAM" id="MobiDB-lite"/>
    </source>
</evidence>
<feature type="domain" description="Methyltransferase type 11" evidence="4">
    <location>
        <begin position="59"/>
        <end position="149"/>
    </location>
</feature>
<organism evidence="5 6">
    <name type="scientific">Candida metapsilosis</name>
    <dbReference type="NCBI Taxonomy" id="273372"/>
    <lineage>
        <taxon>Eukaryota</taxon>
        <taxon>Fungi</taxon>
        <taxon>Dikarya</taxon>
        <taxon>Ascomycota</taxon>
        <taxon>Saccharomycotina</taxon>
        <taxon>Pichiomycetes</taxon>
        <taxon>Debaryomycetaceae</taxon>
        <taxon>Candida/Lodderomyces clade</taxon>
        <taxon>Candida</taxon>
    </lineage>
</organism>
<dbReference type="RefSeq" id="XP_067547544.1">
    <property type="nucleotide sequence ID" value="XM_067692976.1"/>
</dbReference>
<dbReference type="InterPro" id="IPR029063">
    <property type="entry name" value="SAM-dependent_MTases_sf"/>
</dbReference>
<dbReference type="Pfam" id="PF08241">
    <property type="entry name" value="Methyltransf_11"/>
    <property type="match status" value="1"/>
</dbReference>
<keyword evidence="1" id="KW-0489">Methyltransferase</keyword>
<dbReference type="InterPro" id="IPR051422">
    <property type="entry name" value="AlkB_tRNA_MeTrf/Diox"/>
</dbReference>
<dbReference type="PANTHER" id="PTHR13069">
    <property type="entry name" value="ALKYLATED DNA REPAIR PROTEIN ALKB HOMOLOG 8"/>
    <property type="match status" value="1"/>
</dbReference>
<dbReference type="Gene3D" id="3.40.50.150">
    <property type="entry name" value="Vaccinia Virus protein VP39"/>
    <property type="match status" value="1"/>
</dbReference>
<evidence type="ECO:0000259" key="4">
    <source>
        <dbReference type="Pfam" id="PF08241"/>
    </source>
</evidence>
<dbReference type="SUPFAM" id="SSF53335">
    <property type="entry name" value="S-adenosyl-L-methionine-dependent methyltransferases"/>
    <property type="match status" value="1"/>
</dbReference>
<name>A0A8H7ZG50_9ASCO</name>
<dbReference type="GO" id="GO:0008757">
    <property type="term" value="F:S-adenosylmethionine-dependent methyltransferase activity"/>
    <property type="evidence" value="ECO:0007669"/>
    <property type="project" value="InterPro"/>
</dbReference>
<evidence type="ECO:0000313" key="5">
    <source>
        <dbReference type="EMBL" id="KAG5418428.1"/>
    </source>
</evidence>
<dbReference type="AlphaFoldDB" id="A0A8H7ZG50"/>
<dbReference type="PANTHER" id="PTHR13069:SF21">
    <property type="entry name" value="ALKYLATED DNA REPAIR PROTEIN ALKB HOMOLOG 8"/>
    <property type="match status" value="1"/>
</dbReference>
<sequence>MATTPSLPISQNINPTDQEETFVHDVYNEIASHFSKTRYKPWPIVERFLKDRPKYSIGLDVGCGNGKYLNVNEDVYIIGSDRSSGLINCAQEVSNNHYNLAIADGLSLPHPDSKFDFAISIAVIHHFATEERRIQAISHILSKLKTGAQCLIYCWALEQENSRRGYKEGDDQDVLIPWVLHNVSKKSKKKGSVENTTCPSSSSSITTDEEKPQGNETKYRYYHLYKRGELSENARATGMCTVVNEGYEKDNWWVILQRV</sequence>
<dbReference type="GO" id="GO:0000049">
    <property type="term" value="F:tRNA binding"/>
    <property type="evidence" value="ECO:0007669"/>
    <property type="project" value="TreeGrafter"/>
</dbReference>
<keyword evidence="2" id="KW-0808">Transferase</keyword>